<keyword evidence="7" id="KW-1185">Reference proteome</keyword>
<protein>
    <recommendedName>
        <fullName evidence="2">Ubiquitin carboxyl-terminal hydrolase MINDY</fullName>
        <ecNumber evidence="2">3.4.19.12</ecNumber>
    </recommendedName>
</protein>
<dbReference type="Pfam" id="PF13898">
    <property type="entry name" value="MINDY-3_4_CD"/>
    <property type="match status" value="1"/>
</dbReference>
<keyword evidence="2" id="KW-0378">Hydrolase</keyword>
<feature type="region of interest" description="Disordered" evidence="3">
    <location>
        <begin position="82"/>
        <end position="114"/>
    </location>
</feature>
<reference evidence="6 7" key="2">
    <citation type="submission" date="2019-01" db="EMBL/GenBank/DDBJ databases">
        <title>The decoding of complex shrimp genome reveals the adaptation for benthos swimmer, frequently molting mechanism and breeding impact on genome.</title>
        <authorList>
            <person name="Sun Y."/>
            <person name="Gao Y."/>
            <person name="Yu Y."/>
        </authorList>
    </citation>
    <scope>NUCLEOTIDE SEQUENCE [LARGE SCALE GENOMIC DNA]</scope>
    <source>
        <tissue evidence="6">Muscle</tissue>
    </source>
</reference>
<sequence length="457" mass="49763">MFNGAFNGFNLADNTVPNGSLQLSIQGKSVFDTDADDDIVQMAAQRDQLRGARNIRGMMAPVMSKEEDPRNRSANRRFLLTKQRSESMLGDHEESQEDVFPSMDNREDGDQGDVVGTMNRRRGIREMGGLIGGLGGVGLRPNADYLSDLNRRGDIMAQSMRRQSLKGSKQNLLESGFANFSSNDSSRMSIGTGGPCGVLACVQAYMMKCLIFGTAVSPSTSPVSPLRPSQREWLWALASAITEILWKAGQEKKAILALPGSFAHFAEHGVGRYSNDGVTENLNLYEFVVQDDLYDAVNRHMSVFTAETGSGCVILLYSLLLTRGLENVETDKDAGGGQLLNAHGYSSQEIVNLLLTGIACTNTFNGDQTLGGNSDDKVVLKGVHHRSDIGLLSLFEHYDCYKVGSHLKTHNTQYGSFAVKATTVSSSAATLPSALMYLLTLSLISTIMMALPFRKMR</sequence>
<keyword evidence="2" id="KW-0833">Ubl conjugation pathway</keyword>
<keyword evidence="4" id="KW-0472">Membrane</keyword>
<dbReference type="InterPro" id="IPR039785">
    <property type="entry name" value="MINY3/4"/>
</dbReference>
<comment type="caution">
    <text evidence="6">The sequence shown here is derived from an EMBL/GenBank/DDBJ whole genome shotgun (WGS) entry which is preliminary data.</text>
</comment>
<dbReference type="InterPro" id="IPR025257">
    <property type="entry name" value="MINDY-3/4_CD"/>
</dbReference>
<accession>A0A3R7LU28</accession>
<dbReference type="PANTHER" id="PTHR12473:SF8">
    <property type="entry name" value="UBIQUITIN CARBOXYL-TERMINAL HYDROLASE MINDY-4-RELATED"/>
    <property type="match status" value="1"/>
</dbReference>
<feature type="transmembrane region" description="Helical" evidence="4">
    <location>
        <begin position="434"/>
        <end position="453"/>
    </location>
</feature>
<gene>
    <name evidence="6" type="ORF">C7M84_019176</name>
</gene>
<evidence type="ECO:0000256" key="4">
    <source>
        <dbReference type="SAM" id="Phobius"/>
    </source>
</evidence>
<dbReference type="GO" id="GO:0071108">
    <property type="term" value="P:protein K48-linked deubiquitination"/>
    <property type="evidence" value="ECO:0007669"/>
    <property type="project" value="InterPro"/>
</dbReference>
<evidence type="ECO:0000313" key="7">
    <source>
        <dbReference type="Proteomes" id="UP000283509"/>
    </source>
</evidence>
<evidence type="ECO:0000259" key="5">
    <source>
        <dbReference type="SMART" id="SM01174"/>
    </source>
</evidence>
<comment type="catalytic activity">
    <reaction evidence="2">
        <text>Thiol-dependent hydrolysis of ester, thioester, amide, peptide and isopeptide bonds formed by the C-terminal Gly of ubiquitin (a 76-residue protein attached to proteins as an intracellular targeting signal).</text>
        <dbReference type="EC" id="3.4.19.12"/>
    </reaction>
</comment>
<dbReference type="Proteomes" id="UP000283509">
    <property type="component" value="Unassembled WGS sequence"/>
</dbReference>
<dbReference type="GO" id="GO:0004843">
    <property type="term" value="F:cysteine-type deubiquitinase activity"/>
    <property type="evidence" value="ECO:0007669"/>
    <property type="project" value="UniProtKB-UniRule"/>
</dbReference>
<feature type="compositionally biased region" description="Basic and acidic residues" evidence="3">
    <location>
        <begin position="83"/>
        <end position="93"/>
    </location>
</feature>
<organism evidence="6 7">
    <name type="scientific">Penaeus vannamei</name>
    <name type="common">Whiteleg shrimp</name>
    <name type="synonym">Litopenaeus vannamei</name>
    <dbReference type="NCBI Taxonomy" id="6689"/>
    <lineage>
        <taxon>Eukaryota</taxon>
        <taxon>Metazoa</taxon>
        <taxon>Ecdysozoa</taxon>
        <taxon>Arthropoda</taxon>
        <taxon>Crustacea</taxon>
        <taxon>Multicrustacea</taxon>
        <taxon>Malacostraca</taxon>
        <taxon>Eumalacostraca</taxon>
        <taxon>Eucarida</taxon>
        <taxon>Decapoda</taxon>
        <taxon>Dendrobranchiata</taxon>
        <taxon>Penaeoidea</taxon>
        <taxon>Penaeidae</taxon>
        <taxon>Penaeus</taxon>
    </lineage>
</organism>
<dbReference type="PANTHER" id="PTHR12473">
    <property type="entry name" value="UBIQUITIN CARBOXYL-TERMINAL HYDROLASE MINDY-4-RELATED"/>
    <property type="match status" value="1"/>
</dbReference>
<dbReference type="GO" id="GO:0006508">
    <property type="term" value="P:proteolysis"/>
    <property type="evidence" value="ECO:0007669"/>
    <property type="project" value="UniProtKB-KW"/>
</dbReference>
<keyword evidence="4" id="KW-1133">Transmembrane helix</keyword>
<dbReference type="GO" id="GO:1990380">
    <property type="term" value="F:K48-linked deubiquitinase activity"/>
    <property type="evidence" value="ECO:0007669"/>
    <property type="project" value="UniProtKB-UniRule"/>
</dbReference>
<evidence type="ECO:0000313" key="6">
    <source>
        <dbReference type="EMBL" id="ROT62954.1"/>
    </source>
</evidence>
<dbReference type="OrthoDB" id="10263628at2759"/>
<dbReference type="SMART" id="SM01174">
    <property type="entry name" value="DUF4205"/>
    <property type="match status" value="1"/>
</dbReference>
<keyword evidence="4" id="KW-0812">Transmembrane</keyword>
<keyword evidence="2" id="KW-0645">Protease</keyword>
<comment type="similarity">
    <text evidence="1 2">Belongs to the MINDY deubiquitinase family. FAM188 subfamily.</text>
</comment>
<evidence type="ECO:0000256" key="3">
    <source>
        <dbReference type="SAM" id="MobiDB-lite"/>
    </source>
</evidence>
<evidence type="ECO:0000256" key="1">
    <source>
        <dbReference type="ARBA" id="ARBA00011074"/>
    </source>
</evidence>
<dbReference type="EMBL" id="QCYY01003518">
    <property type="protein sequence ID" value="ROT62954.1"/>
    <property type="molecule type" value="Genomic_DNA"/>
</dbReference>
<keyword evidence="2" id="KW-0788">Thiol protease</keyword>
<dbReference type="AlphaFoldDB" id="A0A3R7LU28"/>
<proteinExistence type="inferred from homology"/>
<feature type="domain" description="Deubiquitinating enzyme MINDY-3/4 conserved" evidence="5">
    <location>
        <begin position="162"/>
        <end position="445"/>
    </location>
</feature>
<comment type="function">
    <text evidence="2">Hydrolase that can remove 'Lys-48'-linked conjugated ubiquitin from proteins.</text>
</comment>
<dbReference type="EC" id="3.4.19.12" evidence="2"/>
<evidence type="ECO:0000256" key="2">
    <source>
        <dbReference type="RuleBase" id="RU367088"/>
    </source>
</evidence>
<reference evidence="6 7" key="1">
    <citation type="submission" date="2018-04" db="EMBL/GenBank/DDBJ databases">
        <authorList>
            <person name="Zhang X."/>
            <person name="Yuan J."/>
            <person name="Li F."/>
            <person name="Xiang J."/>
        </authorList>
    </citation>
    <scope>NUCLEOTIDE SEQUENCE [LARGE SCALE GENOMIC DNA]</scope>
    <source>
        <tissue evidence="6">Muscle</tissue>
    </source>
</reference>
<name>A0A3R7LU28_PENVA</name>